<dbReference type="Proteomes" id="UP001179952">
    <property type="component" value="Unassembled WGS sequence"/>
</dbReference>
<organism evidence="1 2">
    <name type="scientific">Acorus gramineus</name>
    <name type="common">Dwarf sweet flag</name>
    <dbReference type="NCBI Taxonomy" id="55184"/>
    <lineage>
        <taxon>Eukaryota</taxon>
        <taxon>Viridiplantae</taxon>
        <taxon>Streptophyta</taxon>
        <taxon>Embryophyta</taxon>
        <taxon>Tracheophyta</taxon>
        <taxon>Spermatophyta</taxon>
        <taxon>Magnoliopsida</taxon>
        <taxon>Liliopsida</taxon>
        <taxon>Acoraceae</taxon>
        <taxon>Acorus</taxon>
    </lineage>
</organism>
<reference evidence="1" key="1">
    <citation type="journal article" date="2023" name="Nat. Commun.">
        <title>Diploid and tetraploid genomes of Acorus and the evolution of monocots.</title>
        <authorList>
            <person name="Ma L."/>
            <person name="Liu K.W."/>
            <person name="Li Z."/>
            <person name="Hsiao Y.Y."/>
            <person name="Qi Y."/>
            <person name="Fu T."/>
            <person name="Tang G.D."/>
            <person name="Zhang D."/>
            <person name="Sun W.H."/>
            <person name="Liu D.K."/>
            <person name="Li Y."/>
            <person name="Chen G.Z."/>
            <person name="Liu X.D."/>
            <person name="Liao X.Y."/>
            <person name="Jiang Y.T."/>
            <person name="Yu X."/>
            <person name="Hao Y."/>
            <person name="Huang J."/>
            <person name="Zhao X.W."/>
            <person name="Ke S."/>
            <person name="Chen Y.Y."/>
            <person name="Wu W.L."/>
            <person name="Hsu J.L."/>
            <person name="Lin Y.F."/>
            <person name="Huang M.D."/>
            <person name="Li C.Y."/>
            <person name="Huang L."/>
            <person name="Wang Z.W."/>
            <person name="Zhao X."/>
            <person name="Zhong W.Y."/>
            <person name="Peng D.H."/>
            <person name="Ahmad S."/>
            <person name="Lan S."/>
            <person name="Zhang J.S."/>
            <person name="Tsai W.C."/>
            <person name="Van de Peer Y."/>
            <person name="Liu Z.J."/>
        </authorList>
    </citation>
    <scope>NUCLEOTIDE SEQUENCE</scope>
    <source>
        <strain evidence="1">SCP</strain>
    </source>
</reference>
<keyword evidence="2" id="KW-1185">Reference proteome</keyword>
<proteinExistence type="predicted"/>
<evidence type="ECO:0008006" key="3">
    <source>
        <dbReference type="Google" id="ProtNLM"/>
    </source>
</evidence>
<gene>
    <name evidence="1" type="ORF">QJS04_geneDACA008854</name>
</gene>
<comment type="caution">
    <text evidence="1">The sequence shown here is derived from an EMBL/GenBank/DDBJ whole genome shotgun (WGS) entry which is preliminary data.</text>
</comment>
<protein>
    <recommendedName>
        <fullName evidence="3">Bet v I/Major latex protein domain-containing protein</fullName>
    </recommendedName>
</protein>
<evidence type="ECO:0000313" key="1">
    <source>
        <dbReference type="EMBL" id="KAK1262128.1"/>
    </source>
</evidence>
<name>A0AAV9ADC2_ACOGR</name>
<evidence type="ECO:0000313" key="2">
    <source>
        <dbReference type="Proteomes" id="UP001179952"/>
    </source>
</evidence>
<sequence>MTDNEKRMKLVEGIGGGFMAASGLKKYVIRVEVTEKGESTSIARTTIEYEIDESSGVSASSMNTLVRLSPLPRWLRSTYLMEEMKETEF</sequence>
<reference evidence="1" key="2">
    <citation type="submission" date="2023-06" db="EMBL/GenBank/DDBJ databases">
        <authorList>
            <person name="Ma L."/>
            <person name="Liu K.-W."/>
            <person name="Li Z."/>
            <person name="Hsiao Y.-Y."/>
            <person name="Qi Y."/>
            <person name="Fu T."/>
            <person name="Tang G."/>
            <person name="Zhang D."/>
            <person name="Sun W.-H."/>
            <person name="Liu D.-K."/>
            <person name="Li Y."/>
            <person name="Chen G.-Z."/>
            <person name="Liu X.-D."/>
            <person name="Liao X.-Y."/>
            <person name="Jiang Y.-T."/>
            <person name="Yu X."/>
            <person name="Hao Y."/>
            <person name="Huang J."/>
            <person name="Zhao X.-W."/>
            <person name="Ke S."/>
            <person name="Chen Y.-Y."/>
            <person name="Wu W.-L."/>
            <person name="Hsu J.-L."/>
            <person name="Lin Y.-F."/>
            <person name="Huang M.-D."/>
            <person name="Li C.-Y."/>
            <person name="Huang L."/>
            <person name="Wang Z.-W."/>
            <person name="Zhao X."/>
            <person name="Zhong W.-Y."/>
            <person name="Peng D.-H."/>
            <person name="Ahmad S."/>
            <person name="Lan S."/>
            <person name="Zhang J.-S."/>
            <person name="Tsai W.-C."/>
            <person name="Van De Peer Y."/>
            <person name="Liu Z.-J."/>
        </authorList>
    </citation>
    <scope>NUCLEOTIDE SEQUENCE</scope>
    <source>
        <strain evidence="1">SCP</strain>
        <tissue evidence="1">Leaves</tissue>
    </source>
</reference>
<accession>A0AAV9ADC2</accession>
<dbReference type="Gene3D" id="3.30.530.20">
    <property type="match status" value="1"/>
</dbReference>
<dbReference type="InterPro" id="IPR023393">
    <property type="entry name" value="START-like_dom_sf"/>
</dbReference>
<dbReference type="EMBL" id="JAUJYN010000010">
    <property type="protein sequence ID" value="KAK1262128.1"/>
    <property type="molecule type" value="Genomic_DNA"/>
</dbReference>
<dbReference type="AlphaFoldDB" id="A0AAV9ADC2"/>